<name>A0A8S3YYQ1_9EUPU</name>
<dbReference type="Pfam" id="PF11107">
    <property type="entry name" value="FANCF"/>
    <property type="match status" value="1"/>
</dbReference>
<protein>
    <submittedName>
        <fullName evidence="1">Uncharacterized protein</fullName>
    </submittedName>
</protein>
<dbReference type="InterPro" id="IPR035428">
    <property type="entry name" value="FANCF"/>
</dbReference>
<accession>A0A8S3YYQ1</accession>
<comment type="caution">
    <text evidence="1">The sequence shown here is derived from an EMBL/GenBank/DDBJ whole genome shotgun (WGS) entry which is preliminary data.</text>
</comment>
<proteinExistence type="predicted"/>
<dbReference type="Gene3D" id="1.25.40.490">
    <property type="match status" value="1"/>
</dbReference>
<evidence type="ECO:0000313" key="1">
    <source>
        <dbReference type="EMBL" id="CAG5122094.1"/>
    </source>
</evidence>
<organism evidence="1 2">
    <name type="scientific">Candidula unifasciata</name>
    <dbReference type="NCBI Taxonomy" id="100452"/>
    <lineage>
        <taxon>Eukaryota</taxon>
        <taxon>Metazoa</taxon>
        <taxon>Spiralia</taxon>
        <taxon>Lophotrochozoa</taxon>
        <taxon>Mollusca</taxon>
        <taxon>Gastropoda</taxon>
        <taxon>Heterobranchia</taxon>
        <taxon>Euthyneura</taxon>
        <taxon>Panpulmonata</taxon>
        <taxon>Eupulmonata</taxon>
        <taxon>Stylommatophora</taxon>
        <taxon>Helicina</taxon>
        <taxon>Helicoidea</taxon>
        <taxon>Geomitridae</taxon>
        <taxon>Candidula</taxon>
    </lineage>
</organism>
<dbReference type="InterPro" id="IPR038505">
    <property type="entry name" value="FANCF_C_sf"/>
</dbReference>
<gene>
    <name evidence="1" type="ORF">CUNI_LOCUS7652</name>
</gene>
<dbReference type="EMBL" id="CAJHNH020001225">
    <property type="protein sequence ID" value="CAG5122094.1"/>
    <property type="molecule type" value="Genomic_DNA"/>
</dbReference>
<evidence type="ECO:0000313" key="2">
    <source>
        <dbReference type="Proteomes" id="UP000678393"/>
    </source>
</evidence>
<sequence length="358" mass="40936">MSVNLMSASAILKNIFEFIKILNLASHESVALWDDLSLTNALDWVDYCQELYTEIKGQDFEQDVNSQMRQMVAFLDPVSCLVLSVDSLGCARTLLVEALISNPRFPSSSQERLYKILAKCPEGLKILKEVQQKCSETTSCLQLCTDVLSSLTDRSDYLPSLRCDLQASILMDSIVEVVKHIKKGERFDKYCQCFYNKLTQTQEGWNILVHLFTKEVSEFPEEGTHHQDKILKAFLTRVKEGMEGDISTSKFWTVPVATLTKASCVSEQFFLTYLDALLVLGDSYLPYIQHGFLSWRCEEHLTMKELCQHFQKLLESTTSSSPDRKMRILGAITDRARGSEFTVWQDLVRNLMRLFKQG</sequence>
<reference evidence="1" key="1">
    <citation type="submission" date="2021-04" db="EMBL/GenBank/DDBJ databases">
        <authorList>
            <consortium name="Molecular Ecology Group"/>
        </authorList>
    </citation>
    <scope>NUCLEOTIDE SEQUENCE</scope>
</reference>
<dbReference type="OrthoDB" id="6429998at2759"/>
<dbReference type="PANTHER" id="PTHR14449:SF2">
    <property type="entry name" value="FANCONI ANEMIA GROUP F PROTEIN"/>
    <property type="match status" value="1"/>
</dbReference>
<dbReference type="PANTHER" id="PTHR14449">
    <property type="entry name" value="FANCONI ANEMIA GROUP F PROTEIN FANCF"/>
    <property type="match status" value="1"/>
</dbReference>
<dbReference type="Proteomes" id="UP000678393">
    <property type="component" value="Unassembled WGS sequence"/>
</dbReference>
<dbReference type="GO" id="GO:0043240">
    <property type="term" value="C:Fanconi anaemia nuclear complex"/>
    <property type="evidence" value="ECO:0007669"/>
    <property type="project" value="InterPro"/>
</dbReference>
<keyword evidence="2" id="KW-1185">Reference proteome</keyword>
<dbReference type="AlphaFoldDB" id="A0A8S3YYQ1"/>
<dbReference type="GO" id="GO:0036297">
    <property type="term" value="P:interstrand cross-link repair"/>
    <property type="evidence" value="ECO:0007669"/>
    <property type="project" value="InterPro"/>
</dbReference>